<keyword evidence="1 6" id="KW-0808">Transferase</keyword>
<comment type="catalytic activity">
    <reaction evidence="4">
        <text>L-methionine sulfone + acetyl-CoA = N-acetyl-L-methionine sulfone + CoA + H(+)</text>
        <dbReference type="Rhea" id="RHEA:47656"/>
        <dbReference type="ChEBI" id="CHEBI:15378"/>
        <dbReference type="ChEBI" id="CHEBI:57287"/>
        <dbReference type="ChEBI" id="CHEBI:57288"/>
        <dbReference type="ChEBI" id="CHEBI:87824"/>
        <dbReference type="ChEBI" id="CHEBI:87825"/>
    </reaction>
</comment>
<evidence type="ECO:0000256" key="2">
    <source>
        <dbReference type="ARBA" id="ARBA00023315"/>
    </source>
</evidence>
<dbReference type="Pfam" id="PF00583">
    <property type="entry name" value="Acetyltransf_1"/>
    <property type="match status" value="1"/>
</dbReference>
<dbReference type="SUPFAM" id="SSF55729">
    <property type="entry name" value="Acyl-CoA N-acyltransferases (Nat)"/>
    <property type="match status" value="1"/>
</dbReference>
<name>A0A109K3K3_9BRAD</name>
<keyword evidence="2" id="KW-0012">Acyltransferase</keyword>
<dbReference type="PROSITE" id="PS51186">
    <property type="entry name" value="GNAT"/>
    <property type="match status" value="1"/>
</dbReference>
<keyword evidence="7" id="KW-1185">Reference proteome</keyword>
<dbReference type="PANTHER" id="PTHR43072:SF23">
    <property type="entry name" value="UPF0039 PROTEIN C11D3.02C"/>
    <property type="match status" value="1"/>
</dbReference>
<dbReference type="Proteomes" id="UP000057737">
    <property type="component" value="Unassembled WGS sequence"/>
</dbReference>
<dbReference type="InterPro" id="IPR016181">
    <property type="entry name" value="Acyl_CoA_acyltransferase"/>
</dbReference>
<evidence type="ECO:0000256" key="4">
    <source>
        <dbReference type="ARBA" id="ARBA00051334"/>
    </source>
</evidence>
<evidence type="ECO:0000259" key="5">
    <source>
        <dbReference type="PROSITE" id="PS51186"/>
    </source>
</evidence>
<dbReference type="Gene3D" id="3.40.630.30">
    <property type="match status" value="1"/>
</dbReference>
<dbReference type="OrthoDB" id="5459937at2"/>
<evidence type="ECO:0000256" key="1">
    <source>
        <dbReference type="ARBA" id="ARBA00022679"/>
    </source>
</evidence>
<feature type="domain" description="N-acetyltransferase" evidence="5">
    <location>
        <begin position="1"/>
        <end position="163"/>
    </location>
</feature>
<dbReference type="GO" id="GO:0016747">
    <property type="term" value="F:acyltransferase activity, transferring groups other than amino-acyl groups"/>
    <property type="evidence" value="ECO:0007669"/>
    <property type="project" value="InterPro"/>
</dbReference>
<evidence type="ECO:0000313" key="7">
    <source>
        <dbReference type="Proteomes" id="UP000057737"/>
    </source>
</evidence>
<evidence type="ECO:0000256" key="3">
    <source>
        <dbReference type="ARBA" id="ARBA00050603"/>
    </source>
</evidence>
<dbReference type="EMBL" id="LNCU01000022">
    <property type="protein sequence ID" value="KWV60120.1"/>
    <property type="molecule type" value="Genomic_DNA"/>
</dbReference>
<dbReference type="PANTHER" id="PTHR43072">
    <property type="entry name" value="N-ACETYLTRANSFERASE"/>
    <property type="match status" value="1"/>
</dbReference>
<comment type="catalytic activity">
    <reaction evidence="3">
        <text>L-methionine sulfoximine + acetyl-CoA = N-acetyl-L-methionine sulfoximine + CoA + H(+)</text>
        <dbReference type="Rhea" id="RHEA:47660"/>
        <dbReference type="ChEBI" id="CHEBI:15378"/>
        <dbReference type="ChEBI" id="CHEBI:57287"/>
        <dbReference type="ChEBI" id="CHEBI:57288"/>
        <dbReference type="ChEBI" id="CHEBI:87826"/>
        <dbReference type="ChEBI" id="CHEBI:87827"/>
    </reaction>
</comment>
<organism evidence="6 7">
    <name type="scientific">Bradyrhizobium macuxiense</name>
    <dbReference type="NCBI Taxonomy" id="1755647"/>
    <lineage>
        <taxon>Bacteria</taxon>
        <taxon>Pseudomonadati</taxon>
        <taxon>Pseudomonadota</taxon>
        <taxon>Alphaproteobacteria</taxon>
        <taxon>Hyphomicrobiales</taxon>
        <taxon>Nitrobacteraceae</taxon>
        <taxon>Bradyrhizobium</taxon>
    </lineage>
</organism>
<sequence length="171" mass="18673">MTIRPATEQDIPAITAIYNEAVANSNAIWTEKQDSDAERLAWMKARQALGYPVLVAAEGPVVLGYGTFGDFRAFPGYRYSVEHSVYIHADHRGRGLGRIIVDELVSAARALGKHVMIAGIDGGNPASLRLHAQAGFVEVARMPEVGRKFGRWLDLVFMQRVLDAPGAVRAD</sequence>
<comment type="caution">
    <text evidence="6">The sequence shown here is derived from an EMBL/GenBank/DDBJ whole genome shotgun (WGS) entry which is preliminary data.</text>
</comment>
<dbReference type="InterPro" id="IPR000182">
    <property type="entry name" value="GNAT_dom"/>
</dbReference>
<evidence type="ECO:0000313" key="6">
    <source>
        <dbReference type="EMBL" id="KWV60120.1"/>
    </source>
</evidence>
<accession>A0A109K3K3</accession>
<dbReference type="AlphaFoldDB" id="A0A109K3K3"/>
<reference evidence="6 7" key="1">
    <citation type="submission" date="2015-11" db="EMBL/GenBank/DDBJ databases">
        <title>Draft Genome Sequence of the Strain BR 10303 (Bradyrhizobium sp.) isolated from nodules of Centrolobium paraense.</title>
        <authorList>
            <person name="Zelli J.E."/>
            <person name="Simoes-Araujo J.L."/>
            <person name="Barauna A.C."/>
            <person name="Silva K."/>
        </authorList>
    </citation>
    <scope>NUCLEOTIDE SEQUENCE [LARGE SCALE GENOMIC DNA]</scope>
    <source>
        <strain evidence="6 7">BR 10303</strain>
    </source>
</reference>
<protein>
    <submittedName>
        <fullName evidence="6">Acetyltransferase</fullName>
    </submittedName>
</protein>
<dbReference type="RefSeq" id="WP_066500779.1">
    <property type="nucleotide sequence ID" value="NZ_LNCU01000022.1"/>
</dbReference>
<dbReference type="CDD" id="cd04301">
    <property type="entry name" value="NAT_SF"/>
    <property type="match status" value="1"/>
</dbReference>
<gene>
    <name evidence="6" type="ORF">AS156_29670</name>
</gene>
<proteinExistence type="predicted"/>
<dbReference type="FunFam" id="3.40.630.30:FF:000026">
    <property type="entry name" value="Phosphinothricin acetyltransferase"/>
    <property type="match status" value="1"/>
</dbReference>